<name>A0A0P0R5Y5_9BURK</name>
<gene>
    <name evidence="2" type="ORF">K788_0004099</name>
</gene>
<dbReference type="Pfam" id="PF03009">
    <property type="entry name" value="GDPD"/>
    <property type="match status" value="1"/>
</dbReference>
<dbReference type="EC" id="3.1.4.46" evidence="2"/>
<dbReference type="AlphaFoldDB" id="A0A0P0R5Y5"/>
<feature type="domain" description="GP-PDE" evidence="1">
    <location>
        <begin position="46"/>
        <end position="282"/>
    </location>
</feature>
<accession>A0A0P0R5Y5</accession>
<dbReference type="PANTHER" id="PTHR46211">
    <property type="entry name" value="GLYCEROPHOSPHORYL DIESTER PHOSPHODIESTERASE"/>
    <property type="match status" value="1"/>
</dbReference>
<keyword evidence="2" id="KW-0378">Hydrolase</keyword>
<dbReference type="PROSITE" id="PS51704">
    <property type="entry name" value="GP_PDE"/>
    <property type="match status" value="1"/>
</dbReference>
<dbReference type="InterPro" id="IPR030395">
    <property type="entry name" value="GP_PDE_dom"/>
</dbReference>
<dbReference type="PANTHER" id="PTHR46211:SF1">
    <property type="entry name" value="GLYCEROPHOSPHODIESTER PHOSPHODIESTERASE, CYTOPLASMIC"/>
    <property type="match status" value="1"/>
</dbReference>
<dbReference type="Gene3D" id="3.20.20.190">
    <property type="entry name" value="Phosphatidylinositol (PI) phosphodiesterase"/>
    <property type="match status" value="1"/>
</dbReference>
<sequence>MEAHPFAILRIRYIGARRPQFHQIFVKASTMGNGIDQALIADWPYPRLVAHRIGGKLAPENTLAGFEMCARFGYKMIEFDAKLSSDDQIFLLHDDDLDRTTNGHGPAAQHTWHQLASLDAGAWFDPRFTDERLPTLSQIAARCASEAIAANIEIKPCPGRDEITGRLVALAAKDLWRAQKPLLSSFSFDALKAARDAAPSLPRGMLFEALPDDWLAIVRELGCVSLHADHKHLTQQNIRAIRDAGLRVLAYTVNEPARARELAKWGVDMICTDRLDMIGADVVS</sequence>
<dbReference type="NCBIfam" id="NF006989">
    <property type="entry name" value="PRK09454.1"/>
    <property type="match status" value="1"/>
</dbReference>
<dbReference type="InterPro" id="IPR017946">
    <property type="entry name" value="PLC-like_Pdiesterase_TIM-brl"/>
</dbReference>
<evidence type="ECO:0000313" key="2">
    <source>
        <dbReference type="EMBL" id="ALL63232.1"/>
    </source>
</evidence>
<reference evidence="2 3" key="1">
    <citation type="journal article" date="2014" name="Genome Announc.">
        <title>Draft Genome Sequence of the Haloacid-Degrading Burkholderia caribensis Strain MBA4.</title>
        <authorList>
            <person name="Pan Y."/>
            <person name="Kong K.F."/>
            <person name="Tsang J.S."/>
        </authorList>
    </citation>
    <scope>NUCLEOTIDE SEQUENCE [LARGE SCALE GENOMIC DNA]</scope>
    <source>
        <strain evidence="2 3">MBA4</strain>
    </source>
</reference>
<dbReference type="SUPFAM" id="SSF51695">
    <property type="entry name" value="PLC-like phosphodiesterases"/>
    <property type="match status" value="1"/>
</dbReference>
<dbReference type="GO" id="GO:0008889">
    <property type="term" value="F:glycerophosphodiester phosphodiesterase activity"/>
    <property type="evidence" value="ECO:0007669"/>
    <property type="project" value="UniProtKB-EC"/>
</dbReference>
<dbReference type="GO" id="GO:0006629">
    <property type="term" value="P:lipid metabolic process"/>
    <property type="evidence" value="ECO:0007669"/>
    <property type="project" value="InterPro"/>
</dbReference>
<proteinExistence type="predicted"/>
<dbReference type="Proteomes" id="UP000019146">
    <property type="component" value="Chromosome 1"/>
</dbReference>
<organism evidence="2 3">
    <name type="scientific">Paraburkholderia caribensis MBA4</name>
    <dbReference type="NCBI Taxonomy" id="1323664"/>
    <lineage>
        <taxon>Bacteria</taxon>
        <taxon>Pseudomonadati</taxon>
        <taxon>Pseudomonadota</taxon>
        <taxon>Betaproteobacteria</taxon>
        <taxon>Burkholderiales</taxon>
        <taxon>Burkholderiaceae</taxon>
        <taxon>Paraburkholderia</taxon>
    </lineage>
</organism>
<dbReference type="EMBL" id="CP012746">
    <property type="protein sequence ID" value="ALL63232.1"/>
    <property type="molecule type" value="Genomic_DNA"/>
</dbReference>
<evidence type="ECO:0000313" key="3">
    <source>
        <dbReference type="Proteomes" id="UP000019146"/>
    </source>
</evidence>
<dbReference type="KEGG" id="bcai:K788_0004099"/>
<protein>
    <submittedName>
        <fullName evidence="2">Glycerophosphoryl diester phosphodiesterase</fullName>
        <ecNumber evidence="2">3.1.4.46</ecNumber>
    </submittedName>
</protein>
<dbReference type="CDD" id="cd08562">
    <property type="entry name" value="GDPD_EcUgpQ_like"/>
    <property type="match status" value="1"/>
</dbReference>
<evidence type="ECO:0000259" key="1">
    <source>
        <dbReference type="PROSITE" id="PS51704"/>
    </source>
</evidence>